<keyword evidence="2" id="KW-0285">Flavoprotein</keyword>
<gene>
    <name evidence="6" type="ORF">SG34_013600</name>
</gene>
<evidence type="ECO:0000256" key="1">
    <source>
        <dbReference type="ARBA" id="ARBA00006442"/>
    </source>
</evidence>
<reference evidence="6 7" key="2">
    <citation type="journal article" date="2022" name="Mar. Drugs">
        <title>Bioassay-Guided Fractionation Leads to the Detection of Cholic Acid Generated by the Rare Thalassomonas sp.</title>
        <authorList>
            <person name="Pheiffer F."/>
            <person name="Schneider Y.K."/>
            <person name="Hansen E.H."/>
            <person name="Andersen J.H."/>
            <person name="Isaksson J."/>
            <person name="Busche T."/>
            <person name="R C."/>
            <person name="Kalinowski J."/>
            <person name="Zyl L.V."/>
            <person name="Trindade M."/>
        </authorList>
    </citation>
    <scope>NUCLEOTIDE SEQUENCE [LARGE SCALE GENOMIC DNA]</scope>
    <source>
        <strain evidence="6 7">XOM25</strain>
    </source>
</reference>
<dbReference type="PRINTS" id="PR00368">
    <property type="entry name" value="FADPNR"/>
</dbReference>
<dbReference type="GO" id="GO:0050660">
    <property type="term" value="F:flavin adenine dinucleotide binding"/>
    <property type="evidence" value="ECO:0007669"/>
    <property type="project" value="TreeGrafter"/>
</dbReference>
<evidence type="ECO:0000256" key="4">
    <source>
        <dbReference type="ARBA" id="ARBA00023002"/>
    </source>
</evidence>
<dbReference type="RefSeq" id="WP_161798015.1">
    <property type="nucleotide sequence ID" value="NZ_CP059733.1"/>
</dbReference>
<dbReference type="Gene3D" id="3.50.50.100">
    <property type="match status" value="1"/>
</dbReference>
<evidence type="ECO:0000256" key="2">
    <source>
        <dbReference type="ARBA" id="ARBA00022630"/>
    </source>
</evidence>
<evidence type="ECO:0000256" key="3">
    <source>
        <dbReference type="ARBA" id="ARBA00022827"/>
    </source>
</evidence>
<sequence>MNKHTDVLIIGGGFAGVGVAQKLSKEGVNVTLIDRKNYFEVTFATLRNVTAPQKHGNTPRKLYDDFINGTFVQGSVSTMNDSQVVLESGETIHFKQAIIASGSRYPTLPEAKSNSKFDYAERNQEMLDAHESLSSAQSVLMIGGGVVGVEFAGEIASAFPGKNITLVHTKDKLLDNSEPKAQRKVLEQLTAKGVKVKLNRKFSKHEGSYRCANTGETIKADIVYECVGMVPNTEFLRAELSKALDSRGFITVDEYMRVKGFENLYSLGDCSTLDSHKHGYLASVQGARLADMLLKAMKGKKVKPYKTPPVVVVTPTGTDSGVAQLPFAVTTMNFFVNLKQKDLGISNMYKVFGTVPDS</sequence>
<dbReference type="SUPFAM" id="SSF51905">
    <property type="entry name" value="FAD/NAD(P)-binding domain"/>
    <property type="match status" value="1"/>
</dbReference>
<dbReference type="GO" id="GO:0005737">
    <property type="term" value="C:cytoplasm"/>
    <property type="evidence" value="ECO:0007669"/>
    <property type="project" value="TreeGrafter"/>
</dbReference>
<dbReference type="PANTHER" id="PTHR43735">
    <property type="entry name" value="APOPTOSIS-INDUCING FACTOR 1"/>
    <property type="match status" value="1"/>
</dbReference>
<evidence type="ECO:0000313" key="7">
    <source>
        <dbReference type="Proteomes" id="UP000032352"/>
    </source>
</evidence>
<dbReference type="AlphaFoldDB" id="A0AAE9Z849"/>
<comment type="similarity">
    <text evidence="1">Belongs to the FAD-dependent oxidoreductase family.</text>
</comment>
<dbReference type="GO" id="GO:0004174">
    <property type="term" value="F:electron-transferring-flavoprotein dehydrogenase activity"/>
    <property type="evidence" value="ECO:0007669"/>
    <property type="project" value="TreeGrafter"/>
</dbReference>
<keyword evidence="7" id="KW-1185">Reference proteome</keyword>
<protein>
    <submittedName>
        <fullName evidence="6">FAD-dependent oxidoreductase</fullName>
    </submittedName>
</protein>
<dbReference type="Proteomes" id="UP000032352">
    <property type="component" value="Chromosome"/>
</dbReference>
<keyword evidence="3" id="KW-0274">FAD</keyword>
<dbReference type="PANTHER" id="PTHR43735:SF3">
    <property type="entry name" value="FERROPTOSIS SUPPRESSOR PROTEIN 1"/>
    <property type="match status" value="1"/>
</dbReference>
<dbReference type="PRINTS" id="PR00469">
    <property type="entry name" value="PNDRDTASEII"/>
</dbReference>
<dbReference type="Pfam" id="PF07992">
    <property type="entry name" value="Pyr_redox_2"/>
    <property type="match status" value="1"/>
</dbReference>
<evidence type="ECO:0000313" key="6">
    <source>
        <dbReference type="EMBL" id="WDE07820.1"/>
    </source>
</evidence>
<dbReference type="InterPro" id="IPR036188">
    <property type="entry name" value="FAD/NAD-bd_sf"/>
</dbReference>
<name>A0AAE9Z849_9GAMM</name>
<organism evidence="6 7">
    <name type="scientific">Thalassomonas viridans</name>
    <dbReference type="NCBI Taxonomy" id="137584"/>
    <lineage>
        <taxon>Bacteria</taxon>
        <taxon>Pseudomonadati</taxon>
        <taxon>Pseudomonadota</taxon>
        <taxon>Gammaproteobacteria</taxon>
        <taxon>Alteromonadales</taxon>
        <taxon>Colwelliaceae</taxon>
        <taxon>Thalassomonas</taxon>
    </lineage>
</organism>
<dbReference type="EMBL" id="CP059733">
    <property type="protein sequence ID" value="WDE07820.1"/>
    <property type="molecule type" value="Genomic_DNA"/>
</dbReference>
<evidence type="ECO:0000259" key="5">
    <source>
        <dbReference type="Pfam" id="PF07992"/>
    </source>
</evidence>
<accession>A0AAE9Z849</accession>
<keyword evidence="4" id="KW-0560">Oxidoreductase</keyword>
<dbReference type="InterPro" id="IPR023753">
    <property type="entry name" value="FAD/NAD-binding_dom"/>
</dbReference>
<proteinExistence type="inferred from homology"/>
<feature type="domain" description="FAD/NAD(P)-binding" evidence="5">
    <location>
        <begin position="6"/>
        <end position="286"/>
    </location>
</feature>
<dbReference type="KEGG" id="tvd:SG34_013600"/>
<reference evidence="6 7" key="1">
    <citation type="journal article" date="2015" name="Genome Announc.">
        <title>Draft Genome Sequences of Marine Isolates of Thalassomonas viridans and Thalassomonas actiniarum.</title>
        <authorList>
            <person name="Olonade I."/>
            <person name="van Zyl L.J."/>
            <person name="Trindade M."/>
        </authorList>
    </citation>
    <scope>NUCLEOTIDE SEQUENCE [LARGE SCALE GENOMIC DNA]</scope>
    <source>
        <strain evidence="6 7">XOM25</strain>
    </source>
</reference>